<keyword evidence="1" id="KW-0812">Transmembrane</keyword>
<reference evidence="3" key="1">
    <citation type="submission" date="2022-11" db="UniProtKB">
        <authorList>
            <consortium name="WormBaseParasite"/>
        </authorList>
    </citation>
    <scope>IDENTIFICATION</scope>
</reference>
<sequence>MKFCFSKFNCFFHCSSVDSLLQLVREQFNPVVLYMVACLWCSTWWPVQYALLSMLLMLVDASTTCRLMCSTWMLIGAGGFCCCKCSWWTAVDASIAEVLNSGLFNIGQWKENAFWLWCWFSAGVVYWLFCFWCGHASVLGLLYCCWWHASSDDALQMLLALLLLVVLLLQYWLSTRLLLVDLVVDLIALHGNKQILFGQHGTGVAGGETTESMCGAVVNRKFG</sequence>
<dbReference type="AlphaFoldDB" id="A0A914LPN1"/>
<evidence type="ECO:0000256" key="1">
    <source>
        <dbReference type="SAM" id="Phobius"/>
    </source>
</evidence>
<protein>
    <submittedName>
        <fullName evidence="3">Candidate secreted effector</fullName>
    </submittedName>
</protein>
<accession>A0A914LPN1</accession>
<feature type="transmembrane region" description="Helical" evidence="1">
    <location>
        <begin position="114"/>
        <end position="142"/>
    </location>
</feature>
<feature type="transmembrane region" description="Helical" evidence="1">
    <location>
        <begin position="31"/>
        <end position="59"/>
    </location>
</feature>
<evidence type="ECO:0000313" key="3">
    <source>
        <dbReference type="WBParaSite" id="Minc3s00730g16610"/>
    </source>
</evidence>
<organism evidence="2 3">
    <name type="scientific">Meloidogyne incognita</name>
    <name type="common">Southern root-knot nematode worm</name>
    <name type="synonym">Oxyuris incognita</name>
    <dbReference type="NCBI Taxonomy" id="6306"/>
    <lineage>
        <taxon>Eukaryota</taxon>
        <taxon>Metazoa</taxon>
        <taxon>Ecdysozoa</taxon>
        <taxon>Nematoda</taxon>
        <taxon>Chromadorea</taxon>
        <taxon>Rhabditida</taxon>
        <taxon>Tylenchina</taxon>
        <taxon>Tylenchomorpha</taxon>
        <taxon>Tylenchoidea</taxon>
        <taxon>Meloidogynidae</taxon>
        <taxon>Meloidogyninae</taxon>
        <taxon>Meloidogyne</taxon>
        <taxon>Meloidogyne incognita group</taxon>
    </lineage>
</organism>
<keyword evidence="1" id="KW-0472">Membrane</keyword>
<proteinExistence type="predicted"/>
<dbReference type="Proteomes" id="UP000887563">
    <property type="component" value="Unplaced"/>
</dbReference>
<evidence type="ECO:0000313" key="2">
    <source>
        <dbReference type="Proteomes" id="UP000887563"/>
    </source>
</evidence>
<keyword evidence="1" id="KW-1133">Transmembrane helix</keyword>
<dbReference type="WBParaSite" id="Minc3s00730g16610">
    <property type="protein sequence ID" value="Minc3s00730g16610"/>
    <property type="gene ID" value="Minc3s00730g16610"/>
</dbReference>
<keyword evidence="2" id="KW-1185">Reference proteome</keyword>
<feature type="transmembrane region" description="Helical" evidence="1">
    <location>
        <begin position="154"/>
        <end position="173"/>
    </location>
</feature>
<name>A0A914LPN1_MELIC</name>